<comment type="caution">
    <text evidence="1">The sequence shown here is derived from an EMBL/GenBank/DDBJ whole genome shotgun (WGS) entry which is preliminary data.</text>
</comment>
<name>A0A0Q3L3P1_9HYPH</name>
<dbReference type="Proteomes" id="UP000051562">
    <property type="component" value="Unassembled WGS sequence"/>
</dbReference>
<dbReference type="AlphaFoldDB" id="A0A0Q3L3P1"/>
<protein>
    <submittedName>
        <fullName evidence="1">Uncharacterized protein</fullName>
    </submittedName>
</protein>
<evidence type="ECO:0000313" key="1">
    <source>
        <dbReference type="EMBL" id="KQK31388.1"/>
    </source>
</evidence>
<accession>A0A0Q3L3P1</accession>
<gene>
    <name evidence="1" type="ORF">ARD30_02985</name>
</gene>
<keyword evidence="2" id="KW-1185">Reference proteome</keyword>
<proteinExistence type="predicted"/>
<evidence type="ECO:0000313" key="2">
    <source>
        <dbReference type="Proteomes" id="UP000051562"/>
    </source>
</evidence>
<sequence>MTMPLIRIESVEDAASGRFAIEIYYPADAERPLVTTAPRYKSAAAAEQDTIAILASTANNPAPEEPANRR</sequence>
<dbReference type="EMBL" id="LMAR01000023">
    <property type="protein sequence ID" value="KQK31388.1"/>
    <property type="molecule type" value="Genomic_DNA"/>
</dbReference>
<reference evidence="1 2" key="1">
    <citation type="submission" date="2015-10" db="EMBL/GenBank/DDBJ databases">
        <title>Draft genome of Bosea thiooxidans.</title>
        <authorList>
            <person name="Wang X."/>
        </authorList>
    </citation>
    <scope>NUCLEOTIDE SEQUENCE [LARGE SCALE GENOMIC DNA]</scope>
    <source>
        <strain evidence="1 2">CGMCC 9174</strain>
    </source>
</reference>
<organism evidence="1 2">
    <name type="scientific">Bosea thiooxidans</name>
    <dbReference type="NCBI Taxonomy" id="53254"/>
    <lineage>
        <taxon>Bacteria</taxon>
        <taxon>Pseudomonadati</taxon>
        <taxon>Pseudomonadota</taxon>
        <taxon>Alphaproteobacteria</taxon>
        <taxon>Hyphomicrobiales</taxon>
        <taxon>Boseaceae</taxon>
        <taxon>Bosea</taxon>
    </lineage>
</organism>